<accession>A0A2U8P0Y0</accession>
<reference evidence="1 2" key="1">
    <citation type="journal article" date="2014" name="Int. J. Syst. Evol. Microbiol.">
        <title>Bradyrhizobium ottawaense sp. nov., a symbiotic nitrogen fixing bacterium from root nodules of soybeans in Canada.</title>
        <authorList>
            <person name="Yu X."/>
            <person name="Cloutier S."/>
            <person name="Tambong J.T."/>
            <person name="Bromfield E.S."/>
        </authorList>
    </citation>
    <scope>NUCLEOTIDE SEQUENCE [LARGE SCALE GENOMIC DNA]</scope>
    <source>
        <strain evidence="1 2">OO99</strain>
    </source>
</reference>
<organism evidence="1 2">
    <name type="scientific">Bradyrhizobium ottawaense</name>
    <dbReference type="NCBI Taxonomy" id="931866"/>
    <lineage>
        <taxon>Bacteria</taxon>
        <taxon>Pseudomonadati</taxon>
        <taxon>Pseudomonadota</taxon>
        <taxon>Alphaproteobacteria</taxon>
        <taxon>Hyphomicrobiales</taxon>
        <taxon>Nitrobacteraceae</taxon>
        <taxon>Bradyrhizobium</taxon>
    </lineage>
</organism>
<dbReference type="OrthoDB" id="8245413at2"/>
<dbReference type="AlphaFoldDB" id="A0A2U8P0Y0"/>
<evidence type="ECO:0000313" key="1">
    <source>
        <dbReference type="EMBL" id="AWL91325.1"/>
    </source>
</evidence>
<dbReference type="Proteomes" id="UP000215703">
    <property type="component" value="Chromosome"/>
</dbReference>
<evidence type="ECO:0000313" key="2">
    <source>
        <dbReference type="Proteomes" id="UP000215703"/>
    </source>
</evidence>
<gene>
    <name evidence="1" type="ORF">CIT37_02700</name>
</gene>
<protein>
    <submittedName>
        <fullName evidence="1">Uncharacterized protein</fullName>
    </submittedName>
</protein>
<name>A0A2U8P0Y0_9BRAD</name>
<reference evidence="1 2" key="2">
    <citation type="journal article" date="2017" name="Syst. Appl. Microbiol.">
        <title>Soybeans inoculated with root zone soils of Canadian native legumes harbour diverse and novel Bradyrhizobium spp. that possess agricultural potential.</title>
        <authorList>
            <person name="Bromfield E.S.P."/>
            <person name="Cloutier S."/>
            <person name="Tambong J.T."/>
            <person name="Tran Thi T.V."/>
        </authorList>
    </citation>
    <scope>NUCLEOTIDE SEQUENCE [LARGE SCALE GENOMIC DNA]</scope>
    <source>
        <strain evidence="1 2">OO99</strain>
    </source>
</reference>
<proteinExistence type="predicted"/>
<sequence length="70" mass="7955">MRSTSGVQRRRSNPIEFTLVIVPAALEEICTRRESLIAPDIAYRCAFTVAFLACVSEEESAGSYYLRWRP</sequence>
<dbReference type="EMBL" id="CP029425">
    <property type="protein sequence ID" value="AWL91325.1"/>
    <property type="molecule type" value="Genomic_DNA"/>
</dbReference>